<evidence type="ECO:0000313" key="5">
    <source>
        <dbReference type="EMBL" id="KIH71359.1"/>
    </source>
</evidence>
<dbReference type="STRING" id="45670.SN16_04835"/>
<evidence type="ECO:0000313" key="7">
    <source>
        <dbReference type="EMBL" id="OZT76422.1"/>
    </source>
</evidence>
<gene>
    <name evidence="7" type="ORF">CFN03_11165</name>
    <name evidence="6" type="ORF">F7P68_0006170</name>
    <name evidence="5" type="ORF">SN16_04835</name>
</gene>
<dbReference type="Gene3D" id="3.30.1360.20">
    <property type="entry name" value="Transcriptional coactivator/pterin dehydratase"/>
    <property type="match status" value="1"/>
</dbReference>
<dbReference type="PANTHER" id="PTHR12599">
    <property type="entry name" value="PTERIN-4-ALPHA-CARBINOLAMINE DEHYDRATASE"/>
    <property type="match status" value="1"/>
</dbReference>
<dbReference type="RefSeq" id="WP_040105469.1">
    <property type="nucleotide sequence ID" value="NZ_BMCA01000004.1"/>
</dbReference>
<protein>
    <recommendedName>
        <fullName evidence="3">4a-hydroxytetrahydrobiopterin dehydratase</fullName>
        <ecNumber evidence="3">4.2.1.96</ecNumber>
    </recommendedName>
</protein>
<evidence type="ECO:0000313" key="6">
    <source>
        <dbReference type="EMBL" id="MDB0580109.1"/>
    </source>
</evidence>
<accession>A0A0C2HI77</accession>
<dbReference type="GO" id="GO:0006729">
    <property type="term" value="P:tetrahydrobiopterin biosynthetic process"/>
    <property type="evidence" value="ECO:0007669"/>
    <property type="project" value="InterPro"/>
</dbReference>
<dbReference type="CDD" id="cd00488">
    <property type="entry name" value="PCD_DCoH"/>
    <property type="match status" value="1"/>
</dbReference>
<comment type="similarity">
    <text evidence="2">Belongs to the pterin-4-alpha-carbinolamine dehydratase family.</text>
</comment>
<comment type="caution">
    <text evidence="5">The sequence shown here is derived from an EMBL/GenBank/DDBJ whole genome shotgun (WGS) entry which is preliminary data.</text>
</comment>
<organism evidence="5 8">
    <name type="scientific">Salinicoccus roseus</name>
    <dbReference type="NCBI Taxonomy" id="45670"/>
    <lineage>
        <taxon>Bacteria</taxon>
        <taxon>Bacillati</taxon>
        <taxon>Bacillota</taxon>
        <taxon>Bacilli</taxon>
        <taxon>Bacillales</taxon>
        <taxon>Staphylococcaceae</taxon>
        <taxon>Salinicoccus</taxon>
    </lineage>
</organism>
<evidence type="ECO:0000256" key="1">
    <source>
        <dbReference type="ARBA" id="ARBA00001554"/>
    </source>
</evidence>
<dbReference type="InterPro" id="IPR001533">
    <property type="entry name" value="Pterin_deHydtase"/>
</dbReference>
<evidence type="ECO:0000313" key="9">
    <source>
        <dbReference type="Proteomes" id="UP000216682"/>
    </source>
</evidence>
<evidence type="ECO:0000256" key="2">
    <source>
        <dbReference type="ARBA" id="ARBA00006472"/>
    </source>
</evidence>
<keyword evidence="10" id="KW-1185">Reference proteome</keyword>
<dbReference type="InterPro" id="IPR036428">
    <property type="entry name" value="PCD_sf"/>
</dbReference>
<sequence>MSDVKSEVEKLDGWTLEEEKISKKYKFAKYLDGIDFTEKISIYAEGVQHHPGITINHTTVTVSWTTFSKKELTEKDIAGAKACENLYRLFEQPKK</sequence>
<dbReference type="Proteomes" id="UP000527860">
    <property type="component" value="Unassembled WGS sequence"/>
</dbReference>
<dbReference type="OrthoDB" id="9800108at2"/>
<dbReference type="PANTHER" id="PTHR12599:SF0">
    <property type="entry name" value="PTERIN-4-ALPHA-CARBINOLAMINE DEHYDRATASE"/>
    <property type="match status" value="1"/>
</dbReference>
<dbReference type="Pfam" id="PF01329">
    <property type="entry name" value="Pterin_4a"/>
    <property type="match status" value="1"/>
</dbReference>
<reference evidence="6 10" key="5">
    <citation type="submission" date="2022-12" db="EMBL/GenBank/DDBJ databases">
        <title>Genome analysis and biological profiling of marine Salinicoccus roseus MOSEL-ME25.</title>
        <authorList>
            <person name="Mirza F.T."/>
            <person name="Xie Y."/>
            <person name="Shinwari Z.K."/>
        </authorList>
    </citation>
    <scope>NUCLEOTIDE SEQUENCE [LARGE SCALE GENOMIC DNA]</scope>
    <source>
        <strain evidence="6 10">MOSEL-ME25</strain>
    </source>
</reference>
<comment type="catalytic activity">
    <reaction evidence="1">
        <text>(4aS,6R)-4a-hydroxy-L-erythro-5,6,7,8-tetrahydrobiopterin = (6R)-L-erythro-6,7-dihydrobiopterin + H2O</text>
        <dbReference type="Rhea" id="RHEA:11920"/>
        <dbReference type="ChEBI" id="CHEBI:15377"/>
        <dbReference type="ChEBI" id="CHEBI:15642"/>
        <dbReference type="ChEBI" id="CHEBI:43120"/>
        <dbReference type="EC" id="4.2.1.96"/>
    </reaction>
</comment>
<keyword evidence="4" id="KW-0456">Lyase</keyword>
<dbReference type="EMBL" id="JABEVU030000001">
    <property type="protein sequence ID" value="MDB0580109.1"/>
    <property type="molecule type" value="Genomic_DNA"/>
</dbReference>
<evidence type="ECO:0000256" key="4">
    <source>
        <dbReference type="ARBA" id="ARBA00023239"/>
    </source>
</evidence>
<evidence type="ECO:0000256" key="3">
    <source>
        <dbReference type="ARBA" id="ARBA00013252"/>
    </source>
</evidence>
<dbReference type="Proteomes" id="UP000216682">
    <property type="component" value="Unassembled WGS sequence"/>
</dbReference>
<reference evidence="5 8" key="1">
    <citation type="submission" date="2015-01" db="EMBL/GenBank/DDBJ databases">
        <title>Genome sequences of high lactate-tolerant strain Salinicoccus roseus W12 with industrial interest.</title>
        <authorList>
            <person name="Wang H."/>
            <person name="Yu B."/>
        </authorList>
    </citation>
    <scope>NUCLEOTIDE SEQUENCE [LARGE SCALE GENOMIC DNA]</scope>
    <source>
        <strain evidence="5 8">W12</strain>
    </source>
</reference>
<reference evidence="7 9" key="2">
    <citation type="submission" date="2017-07" db="EMBL/GenBank/DDBJ databases">
        <title>Shotgun whole genome sequences of three halophilic bacterial isolates.</title>
        <authorList>
            <person name="Pozzo T."/>
            <person name="Higdon S.M."/>
            <person name="Quillaguaman J."/>
        </authorList>
    </citation>
    <scope>NUCLEOTIDE SEQUENCE [LARGE SCALE GENOMIC DNA]</scope>
    <source>
        <strain evidence="7 9">BU-1</strain>
    </source>
</reference>
<name>A0A0C2HI77_9STAP</name>
<dbReference type="SUPFAM" id="SSF55248">
    <property type="entry name" value="PCD-like"/>
    <property type="match status" value="1"/>
</dbReference>
<reference evidence="10" key="3">
    <citation type="submission" date="2020-04" db="EMBL/GenBank/DDBJ databases">
        <title>Genome analysis and biological profiling of marine Cellulosimicrobium funkei MOSEL-ME6.</title>
        <authorList>
            <person name="Tanveer F."/>
            <person name="Xie Y."/>
            <person name="Shinwari Z.K."/>
        </authorList>
    </citation>
    <scope>NUCLEOTIDE SEQUENCE [LARGE SCALE GENOMIC DNA]</scope>
    <source>
        <strain evidence="10">MOSEL-ME25</strain>
    </source>
</reference>
<evidence type="ECO:0000313" key="10">
    <source>
        <dbReference type="Proteomes" id="UP000527860"/>
    </source>
</evidence>
<dbReference type="EMBL" id="NPEZ01000006">
    <property type="protein sequence ID" value="OZT76422.1"/>
    <property type="molecule type" value="Genomic_DNA"/>
</dbReference>
<dbReference type="GeneID" id="77844872"/>
<dbReference type="Proteomes" id="UP000031546">
    <property type="component" value="Unassembled WGS sequence"/>
</dbReference>
<evidence type="ECO:0000313" key="8">
    <source>
        <dbReference type="Proteomes" id="UP000031546"/>
    </source>
</evidence>
<reference evidence="6" key="4">
    <citation type="submission" date="2020-04" db="EMBL/GenBank/DDBJ databases">
        <authorList>
            <person name="Tanveer F."/>
            <person name="Xie Y."/>
            <person name="Shinwari Z.K."/>
        </authorList>
    </citation>
    <scope>NUCLEOTIDE SEQUENCE</scope>
    <source>
        <strain evidence="6">MOSEL-ME25</strain>
    </source>
</reference>
<dbReference type="AlphaFoldDB" id="A0A0C2HI77"/>
<dbReference type="EC" id="4.2.1.96" evidence="3"/>
<dbReference type="EMBL" id="JXII01000003">
    <property type="protein sequence ID" value="KIH71359.1"/>
    <property type="molecule type" value="Genomic_DNA"/>
</dbReference>
<dbReference type="GO" id="GO:0008124">
    <property type="term" value="F:4-alpha-hydroxytetrahydrobiopterin dehydratase activity"/>
    <property type="evidence" value="ECO:0007669"/>
    <property type="project" value="UniProtKB-EC"/>
</dbReference>
<proteinExistence type="inferred from homology"/>